<keyword evidence="4" id="KW-1185">Reference proteome</keyword>
<evidence type="ECO:0000313" key="4">
    <source>
        <dbReference type="Proteomes" id="UP000078228"/>
    </source>
</evidence>
<dbReference type="eggNOG" id="COG1678">
    <property type="taxonomic scope" value="Bacteria"/>
</dbReference>
<comment type="caution">
    <text evidence="3">The sequence shown here is derived from an EMBL/GenBank/DDBJ whole genome shotgun (WGS) entry which is preliminary data.</text>
</comment>
<sequence>MTNPQKLIHHFLIPSPQMTDERFMDAVIYICRHTKEGAWGFIINQPLPNSVGGLLTELEVPVTASAMQVPAMNGGPVRPEAGFILHTGQPVYKSSFAISENVCLTTSKDILEQLSYDGLKHYLLCMGYCNWGKGQLDAEMAFGDWYACPADLPTLFSTPFEDRLKVCYDKLGIDLDKLTTMIGHA</sequence>
<dbReference type="HAMAP" id="MF_00758">
    <property type="entry name" value="UPF0301"/>
    <property type="match status" value="1"/>
</dbReference>
<dbReference type="GO" id="GO:0005829">
    <property type="term" value="C:cytosol"/>
    <property type="evidence" value="ECO:0007669"/>
    <property type="project" value="TreeGrafter"/>
</dbReference>
<reference evidence="3 4" key="1">
    <citation type="journal article" date="2016" name="Genome Biol. Evol.">
        <title>Comparative Genomic Analyses of the Moraxella catarrhalis Serosensitive and Seroresistant Lineages Demonstrate Their Independent Evolution.</title>
        <authorList>
            <person name="Earl J.P."/>
            <person name="de Vries S.P."/>
            <person name="Ahmed A."/>
            <person name="Powell E."/>
            <person name="Schultz M.P."/>
            <person name="Hermans P.W."/>
            <person name="Hill D.J."/>
            <person name="Zhou Z."/>
            <person name="Constantinidou C.I."/>
            <person name="Hu F.Z."/>
            <person name="Bootsma H.J."/>
            <person name="Ehrlich G.D."/>
        </authorList>
    </citation>
    <scope>NUCLEOTIDE SEQUENCE [LARGE SCALE GENOMIC DNA]</scope>
    <source>
        <strain evidence="3 4">Z7542</strain>
    </source>
</reference>
<dbReference type="PANTHER" id="PTHR30327:SF1">
    <property type="entry name" value="UPF0301 PROTEIN YQGE"/>
    <property type="match status" value="1"/>
</dbReference>
<dbReference type="PANTHER" id="PTHR30327">
    <property type="entry name" value="UNCHARACTERIZED PROTEIN YQGE"/>
    <property type="match status" value="1"/>
</dbReference>
<proteinExistence type="inferred from homology"/>
<gene>
    <name evidence="3" type="ORF">AO384_1363</name>
</gene>
<dbReference type="Proteomes" id="UP000078228">
    <property type="component" value="Unassembled WGS sequence"/>
</dbReference>
<name>A0A198UKI7_MORCA</name>
<evidence type="ECO:0000256" key="1">
    <source>
        <dbReference type="ARBA" id="ARBA00009600"/>
    </source>
</evidence>
<organism evidence="3 4">
    <name type="scientific">Moraxella catarrhalis</name>
    <name type="common">Branhamella catarrhalis</name>
    <dbReference type="NCBI Taxonomy" id="480"/>
    <lineage>
        <taxon>Bacteria</taxon>
        <taxon>Pseudomonadati</taxon>
        <taxon>Pseudomonadota</taxon>
        <taxon>Gammaproteobacteria</taxon>
        <taxon>Moraxellales</taxon>
        <taxon>Moraxellaceae</taxon>
        <taxon>Moraxella</taxon>
    </lineage>
</organism>
<dbReference type="AlphaFoldDB" id="A0A198UKI7"/>
<dbReference type="RefSeq" id="WP_064610831.1">
    <property type="nucleotide sequence ID" value="NZ_LXHB01000054.1"/>
</dbReference>
<dbReference type="Pfam" id="PF02622">
    <property type="entry name" value="DUF179"/>
    <property type="match status" value="1"/>
</dbReference>
<dbReference type="Gene3D" id="3.40.1740.10">
    <property type="entry name" value="VC0467-like"/>
    <property type="match status" value="1"/>
</dbReference>
<dbReference type="SUPFAM" id="SSF143456">
    <property type="entry name" value="VC0467-like"/>
    <property type="match status" value="1"/>
</dbReference>
<dbReference type="OrthoDB" id="9807486at2"/>
<dbReference type="EMBL" id="LXHC01000022">
    <property type="protein sequence ID" value="OAU95757.1"/>
    <property type="molecule type" value="Genomic_DNA"/>
</dbReference>
<protein>
    <recommendedName>
        <fullName evidence="2">UPF0301 protein AO384_1363</fullName>
    </recommendedName>
</protein>
<dbReference type="PATRIC" id="fig|480.237.peg.1730"/>
<dbReference type="InterPro" id="IPR003774">
    <property type="entry name" value="AlgH-like"/>
</dbReference>
<evidence type="ECO:0000256" key="2">
    <source>
        <dbReference type="HAMAP-Rule" id="MF_00758"/>
    </source>
</evidence>
<accession>A0A198UKI7</accession>
<evidence type="ECO:0000313" key="3">
    <source>
        <dbReference type="EMBL" id="OAU95757.1"/>
    </source>
</evidence>
<comment type="similarity">
    <text evidence="1 2">Belongs to the UPF0301 (AlgH) family.</text>
</comment>